<dbReference type="RefSeq" id="WP_161870167.1">
    <property type="nucleotide sequence ID" value="NZ_MAEI02000001.1"/>
</dbReference>
<feature type="binding site" description="in other chain" evidence="9">
    <location>
        <position position="62"/>
    </location>
    <ligand>
        <name>ATP</name>
        <dbReference type="ChEBI" id="CHEBI:30616"/>
        <note>ligand shared between dimeric partners</note>
    </ligand>
</feature>
<evidence type="ECO:0000256" key="7">
    <source>
        <dbReference type="ARBA" id="ARBA00022842"/>
    </source>
</evidence>
<dbReference type="NCBIfam" id="NF002098">
    <property type="entry name" value="PRK00943.1"/>
    <property type="match status" value="1"/>
</dbReference>
<protein>
    <recommendedName>
        <fullName evidence="9">Selenide, water dikinase</fullName>
        <ecNumber evidence="9">2.7.9.3</ecNumber>
    </recommendedName>
    <alternativeName>
        <fullName evidence="9">Selenium donor protein</fullName>
    </alternativeName>
    <alternativeName>
        <fullName evidence="9">Selenophosphate synthase</fullName>
    </alternativeName>
</protein>
<feature type="binding site" evidence="9">
    <location>
        <position position="45"/>
    </location>
    <ligand>
        <name>Mg(2+)</name>
        <dbReference type="ChEBI" id="CHEBI:18420"/>
    </ligand>
</feature>
<proteinExistence type="inferred from homology"/>
<gene>
    <name evidence="9" type="primary">selD</name>
    <name evidence="12" type="ORF">BAU18_002170</name>
</gene>
<keyword evidence="7 9" id="KW-0460">Magnesium</keyword>
<feature type="domain" description="PurM-like N-terminal" evidence="10">
    <location>
        <begin position="44"/>
        <end position="150"/>
    </location>
</feature>
<evidence type="ECO:0000256" key="3">
    <source>
        <dbReference type="ARBA" id="ARBA00022723"/>
    </source>
</evidence>
<dbReference type="NCBIfam" id="TIGR00476">
    <property type="entry name" value="selD"/>
    <property type="match status" value="1"/>
</dbReference>
<comment type="subunit">
    <text evidence="9">Homodimer.</text>
</comment>
<comment type="cofactor">
    <cofactor evidence="9">
        <name>Mg(2+)</name>
        <dbReference type="ChEBI" id="CHEBI:18420"/>
    </cofactor>
    <text evidence="9">Binds 1 Mg(2+) ion per monomer.</text>
</comment>
<keyword evidence="6 9" id="KW-0067">ATP-binding</keyword>
<dbReference type="Gene3D" id="3.30.1330.10">
    <property type="entry name" value="PurM-like, N-terminal domain"/>
    <property type="match status" value="1"/>
</dbReference>
<feature type="site" description="Important for catalytic activity" evidence="9">
    <location>
        <position position="15"/>
    </location>
</feature>
<dbReference type="Pfam" id="PF00586">
    <property type="entry name" value="AIRS"/>
    <property type="match status" value="1"/>
</dbReference>
<comment type="caution">
    <text evidence="12">The sequence shown here is derived from an EMBL/GenBank/DDBJ whole genome shotgun (WGS) entry which is preliminary data.</text>
</comment>
<dbReference type="InterPro" id="IPR016188">
    <property type="entry name" value="PurM-like_N"/>
</dbReference>
<comment type="catalytic activity">
    <reaction evidence="9">
        <text>hydrogenselenide + ATP + H2O = selenophosphate + AMP + phosphate + 2 H(+)</text>
        <dbReference type="Rhea" id="RHEA:18737"/>
        <dbReference type="ChEBI" id="CHEBI:15377"/>
        <dbReference type="ChEBI" id="CHEBI:15378"/>
        <dbReference type="ChEBI" id="CHEBI:16144"/>
        <dbReference type="ChEBI" id="CHEBI:29317"/>
        <dbReference type="ChEBI" id="CHEBI:30616"/>
        <dbReference type="ChEBI" id="CHEBI:43474"/>
        <dbReference type="ChEBI" id="CHEBI:456215"/>
        <dbReference type="EC" id="2.7.9.3"/>
    </reaction>
</comment>
<feature type="binding site" description="in other chain" evidence="9">
    <location>
        <position position="85"/>
    </location>
    <ligand>
        <name>ATP</name>
        <dbReference type="ChEBI" id="CHEBI:30616"/>
        <note>ligand shared between dimeric partners</note>
    </ligand>
</feature>
<dbReference type="Gene3D" id="3.90.650.10">
    <property type="entry name" value="PurM-like C-terminal domain"/>
    <property type="match status" value="1"/>
</dbReference>
<name>A0ABV0F6E8_9ENTE</name>
<feature type="active site" evidence="9">
    <location>
        <position position="12"/>
    </location>
</feature>
<dbReference type="PANTHER" id="PTHR10256:SF0">
    <property type="entry name" value="INACTIVE SELENIDE, WATER DIKINASE-LIKE PROTEIN-RELATED"/>
    <property type="match status" value="1"/>
</dbReference>
<evidence type="ECO:0000256" key="5">
    <source>
        <dbReference type="ARBA" id="ARBA00022777"/>
    </source>
</evidence>
<dbReference type="InterPro" id="IPR023061">
    <property type="entry name" value="SelD_I"/>
</dbReference>
<dbReference type="SUPFAM" id="SSF55326">
    <property type="entry name" value="PurM N-terminal domain-like"/>
    <property type="match status" value="1"/>
</dbReference>
<feature type="binding site" evidence="9">
    <location>
        <position position="220"/>
    </location>
    <ligand>
        <name>Mg(2+)</name>
        <dbReference type="ChEBI" id="CHEBI:18420"/>
    </ligand>
</feature>
<sequence length="340" mass="35640">MSFLSSCTSGGCGAKIGAGELATYLAKLPRNTDPKLLVGFDRADDAAVYQLNDEQALISTVDFFSPMVEDPRMFGRIAAANAMSDIYAMGGKVLYGLNLVCFPQQLDKEILAEILVGGAEKVSEAGASLAGGHSIYDHEPKYGLAVTGLVHPEKFLRNDTPQPEDVLILTKALGVGLVQSAVRVGLASEEATAAALASMCHLNKYAAEKLAAYPVHACTDVTGFGLLGHASEMAGTEQTLIIDTAALPLLPDALHYAEAYLATAGGERNRRFVIDKVDLSEVPPAYQELLLDPQTSGGLLISVAAEAAADLLQALQVDDPAATIIGMVASERGAKPLVIL</sequence>
<evidence type="ECO:0000256" key="1">
    <source>
        <dbReference type="ARBA" id="ARBA00008026"/>
    </source>
</evidence>
<evidence type="ECO:0000313" key="13">
    <source>
        <dbReference type="Proteomes" id="UP001429357"/>
    </source>
</evidence>
<evidence type="ECO:0000256" key="8">
    <source>
        <dbReference type="ARBA" id="ARBA00023266"/>
    </source>
</evidence>
<dbReference type="InterPro" id="IPR036676">
    <property type="entry name" value="PurM-like_C_sf"/>
</dbReference>
<keyword evidence="5 9" id="KW-0418">Kinase</keyword>
<feature type="binding site" description="in other chain" evidence="9">
    <location>
        <position position="15"/>
    </location>
    <ligand>
        <name>ATP</name>
        <dbReference type="ChEBI" id="CHEBI:30616"/>
        <note>ligand shared between dimeric partners</note>
    </ligand>
</feature>
<dbReference type="PIRSF" id="PIRSF036407">
    <property type="entry name" value="Selenphspht_syn"/>
    <property type="match status" value="1"/>
</dbReference>
<reference evidence="12" key="1">
    <citation type="submission" date="2016-06" db="EMBL/GenBank/DDBJ databases">
        <authorList>
            <person name="Van Tyne D."/>
        </authorList>
    </citation>
    <scope>NUCLEOTIDE SEQUENCE</scope>
    <source>
        <strain evidence="12">JM9A</strain>
    </source>
</reference>
<dbReference type="HAMAP" id="MF_00625">
    <property type="entry name" value="SelD"/>
    <property type="match status" value="1"/>
</dbReference>
<keyword evidence="2 9" id="KW-0808">Transferase</keyword>
<dbReference type="PANTHER" id="PTHR10256">
    <property type="entry name" value="SELENIDE, WATER DIKINASE"/>
    <property type="match status" value="1"/>
</dbReference>
<comment type="similarity">
    <text evidence="1 9">Belongs to the selenophosphate synthase 1 family. Class I subfamily.</text>
</comment>
<evidence type="ECO:0000259" key="11">
    <source>
        <dbReference type="Pfam" id="PF02769"/>
    </source>
</evidence>
<dbReference type="InterPro" id="IPR036921">
    <property type="entry name" value="PurM-like_N_sf"/>
</dbReference>
<dbReference type="CDD" id="cd02195">
    <property type="entry name" value="SelD"/>
    <property type="match status" value="1"/>
</dbReference>
<organism evidence="12 13">
    <name type="scientific">Enterococcus diestrammenae</name>
    <dbReference type="NCBI Taxonomy" id="1155073"/>
    <lineage>
        <taxon>Bacteria</taxon>
        <taxon>Bacillati</taxon>
        <taxon>Bacillota</taxon>
        <taxon>Bacilli</taxon>
        <taxon>Lactobacillales</taxon>
        <taxon>Enterococcaceae</taxon>
        <taxon>Enterococcus</taxon>
    </lineage>
</organism>
<dbReference type="EC" id="2.7.9.3" evidence="9"/>
<dbReference type="SUPFAM" id="SSF56042">
    <property type="entry name" value="PurM C-terminal domain-like"/>
    <property type="match status" value="1"/>
</dbReference>
<evidence type="ECO:0000256" key="9">
    <source>
        <dbReference type="HAMAP-Rule" id="MF_00625"/>
    </source>
</evidence>
<evidence type="ECO:0000256" key="6">
    <source>
        <dbReference type="ARBA" id="ARBA00022840"/>
    </source>
</evidence>
<dbReference type="Proteomes" id="UP001429357">
    <property type="component" value="Unassembled WGS sequence"/>
</dbReference>
<comment type="function">
    <text evidence="9">Synthesizes selenophosphate from selenide and ATP.</text>
</comment>
<keyword evidence="3 9" id="KW-0479">Metal-binding</keyword>
<keyword evidence="4 9" id="KW-0547">Nucleotide-binding</keyword>
<feature type="domain" description="PurM-like C-terminal" evidence="11">
    <location>
        <begin position="162"/>
        <end position="333"/>
    </location>
</feature>
<feature type="binding site" description="in other chain" evidence="9">
    <location>
        <begin position="42"/>
        <end position="44"/>
    </location>
    <ligand>
        <name>ATP</name>
        <dbReference type="ChEBI" id="CHEBI:30616"/>
        <note>ligand shared between dimeric partners</note>
    </ligand>
</feature>
<evidence type="ECO:0000259" key="10">
    <source>
        <dbReference type="Pfam" id="PF00586"/>
    </source>
</evidence>
<feature type="binding site" evidence="9">
    <location>
        <position position="85"/>
    </location>
    <ligand>
        <name>Mg(2+)</name>
        <dbReference type="ChEBI" id="CHEBI:18420"/>
    </ligand>
</feature>
<evidence type="ECO:0000313" key="12">
    <source>
        <dbReference type="EMBL" id="MEO1782558.1"/>
    </source>
</evidence>
<dbReference type="EMBL" id="MAEI02000001">
    <property type="protein sequence ID" value="MEO1782558.1"/>
    <property type="molecule type" value="Genomic_DNA"/>
</dbReference>
<evidence type="ECO:0000256" key="4">
    <source>
        <dbReference type="ARBA" id="ARBA00022741"/>
    </source>
</evidence>
<keyword evidence="13" id="KW-1185">Reference proteome</keyword>
<evidence type="ECO:0000256" key="2">
    <source>
        <dbReference type="ARBA" id="ARBA00022679"/>
    </source>
</evidence>
<keyword evidence="8 9" id="KW-0711">Selenium</keyword>
<feature type="binding site" evidence="9">
    <location>
        <begin position="132"/>
        <end position="134"/>
    </location>
    <ligand>
        <name>ATP</name>
        <dbReference type="ChEBI" id="CHEBI:30616"/>
        <note>ligand shared between dimeric partners</note>
    </ligand>
</feature>
<accession>A0ABV0F6E8</accession>
<dbReference type="Pfam" id="PF02769">
    <property type="entry name" value="AIRS_C"/>
    <property type="match status" value="1"/>
</dbReference>
<dbReference type="InterPro" id="IPR004536">
    <property type="entry name" value="SPS/SelD"/>
</dbReference>
<dbReference type="InterPro" id="IPR010918">
    <property type="entry name" value="PurM-like_C_dom"/>
</dbReference>
<reference evidence="12" key="2">
    <citation type="submission" date="2024-02" db="EMBL/GenBank/DDBJ databases">
        <title>The Genome Sequence of Enterococcus diestrammenae JM9A.</title>
        <authorList>
            <person name="Earl A."/>
            <person name="Manson A."/>
            <person name="Gilmore M."/>
            <person name="Sanders J."/>
            <person name="Shea T."/>
            <person name="Howe W."/>
            <person name="Livny J."/>
            <person name="Cuomo C."/>
            <person name="Neafsey D."/>
            <person name="Birren B."/>
        </authorList>
    </citation>
    <scope>NUCLEOTIDE SEQUENCE</scope>
    <source>
        <strain evidence="12">JM9A</strain>
    </source>
</reference>